<feature type="transmembrane region" description="Helical" evidence="1">
    <location>
        <begin position="173"/>
        <end position="193"/>
    </location>
</feature>
<keyword evidence="3" id="KW-0645">Protease</keyword>
<keyword evidence="4" id="KW-1185">Reference proteome</keyword>
<feature type="transmembrane region" description="Helical" evidence="1">
    <location>
        <begin position="205"/>
        <end position="224"/>
    </location>
</feature>
<comment type="caution">
    <text evidence="3">The sequence shown here is derived from an EMBL/GenBank/DDBJ whole genome shotgun (WGS) entry which is preliminary data.</text>
</comment>
<keyword evidence="1" id="KW-0812">Transmembrane</keyword>
<keyword evidence="3" id="KW-0378">Hydrolase</keyword>
<name>A0A3L8PNU5_9ACTN</name>
<dbReference type="InterPro" id="IPR003675">
    <property type="entry name" value="Rce1/LyrA-like_dom"/>
</dbReference>
<feature type="transmembrane region" description="Helical" evidence="1">
    <location>
        <begin position="146"/>
        <end position="167"/>
    </location>
</feature>
<dbReference type="GO" id="GO:0008237">
    <property type="term" value="F:metallopeptidase activity"/>
    <property type="evidence" value="ECO:0007669"/>
    <property type="project" value="UniProtKB-KW"/>
</dbReference>
<feature type="transmembrane region" description="Helical" evidence="1">
    <location>
        <begin position="39"/>
        <end position="57"/>
    </location>
</feature>
<keyword evidence="1" id="KW-0472">Membrane</keyword>
<gene>
    <name evidence="3" type="ORF">D9V41_00015</name>
</gene>
<dbReference type="GO" id="GO:0004175">
    <property type="term" value="F:endopeptidase activity"/>
    <property type="evidence" value="ECO:0007669"/>
    <property type="project" value="UniProtKB-ARBA"/>
</dbReference>
<dbReference type="Pfam" id="PF02517">
    <property type="entry name" value="Rce1-like"/>
    <property type="match status" value="1"/>
</dbReference>
<organism evidence="3 4">
    <name type="scientific">Aeromicrobium phragmitis</name>
    <dbReference type="NCBI Taxonomy" id="2478914"/>
    <lineage>
        <taxon>Bacteria</taxon>
        <taxon>Bacillati</taxon>
        <taxon>Actinomycetota</taxon>
        <taxon>Actinomycetes</taxon>
        <taxon>Propionibacteriales</taxon>
        <taxon>Nocardioidaceae</taxon>
        <taxon>Aeromicrobium</taxon>
    </lineage>
</organism>
<keyword evidence="1" id="KW-1133">Transmembrane helix</keyword>
<feature type="transmembrane region" description="Helical" evidence="1">
    <location>
        <begin position="12"/>
        <end position="33"/>
    </location>
</feature>
<protein>
    <submittedName>
        <fullName evidence="3">CPBP family intramembrane metalloprotease</fullName>
    </submittedName>
</protein>
<evidence type="ECO:0000259" key="2">
    <source>
        <dbReference type="Pfam" id="PF02517"/>
    </source>
</evidence>
<feature type="domain" description="CAAX prenyl protease 2/Lysostaphin resistance protein A-like" evidence="2">
    <location>
        <begin position="106"/>
        <end position="209"/>
    </location>
</feature>
<evidence type="ECO:0000313" key="3">
    <source>
        <dbReference type="EMBL" id="RLV57087.1"/>
    </source>
</evidence>
<dbReference type="AlphaFoldDB" id="A0A3L8PNU5"/>
<keyword evidence="3" id="KW-0482">Metalloprotease</keyword>
<feature type="transmembrane region" description="Helical" evidence="1">
    <location>
        <begin position="106"/>
        <end position="134"/>
    </location>
</feature>
<feature type="transmembrane region" description="Helical" evidence="1">
    <location>
        <begin position="69"/>
        <end position="86"/>
    </location>
</feature>
<dbReference type="GO" id="GO:0080120">
    <property type="term" value="P:CAAX-box protein maturation"/>
    <property type="evidence" value="ECO:0007669"/>
    <property type="project" value="UniProtKB-ARBA"/>
</dbReference>
<dbReference type="EMBL" id="RDBF01000001">
    <property type="protein sequence ID" value="RLV57087.1"/>
    <property type="molecule type" value="Genomic_DNA"/>
</dbReference>
<evidence type="ECO:0000256" key="1">
    <source>
        <dbReference type="SAM" id="Phobius"/>
    </source>
</evidence>
<reference evidence="3 4" key="1">
    <citation type="submission" date="2018-10" db="EMBL/GenBank/DDBJ databases">
        <title>Aeromicrobium sp. 9W16Y-2 whole genome shotgun sequence.</title>
        <authorList>
            <person name="Li F."/>
        </authorList>
    </citation>
    <scope>NUCLEOTIDE SEQUENCE [LARGE SCALE GENOMIC DNA]</scope>
    <source>
        <strain evidence="3 4">9W16Y-2</strain>
    </source>
</reference>
<evidence type="ECO:0000313" key="4">
    <source>
        <dbReference type="Proteomes" id="UP000282515"/>
    </source>
</evidence>
<dbReference type="Proteomes" id="UP000282515">
    <property type="component" value="Unassembled WGS sequence"/>
</dbReference>
<accession>A0A3L8PNU5</accession>
<proteinExistence type="predicted"/>
<dbReference type="GO" id="GO:0006508">
    <property type="term" value="P:proteolysis"/>
    <property type="evidence" value="ECO:0007669"/>
    <property type="project" value="UniProtKB-KW"/>
</dbReference>
<sequence>MWLEGGSSTQLWGWELVAWAVMALGVGLVTVALAPSYDAVLWLVMVVPVAVAFRRSVPRGLLRFRSTDLLFGLVLGALLRLFSGWLERSADGSLHWPRFDTASAAWWLDAIVAPVLVAPVVEEFFFHGLLLVALYTVLRRATRRPLLAGTSAASITTAAFVLMHLATGTLGTTWASSVTVLLVGLSGAALVLTTGRVWGAVLMHIVFNVSYVGFALIGTMVATGTPGLS</sequence>